<keyword evidence="1" id="KW-0812">Transmembrane</keyword>
<keyword evidence="3" id="KW-1185">Reference proteome</keyword>
<dbReference type="InterPro" id="IPR053729">
    <property type="entry name" value="MAD2L1BP_domain_sf"/>
</dbReference>
<protein>
    <submittedName>
        <fullName evidence="2">Uncharacterized protein</fullName>
    </submittedName>
</protein>
<reference evidence="2 3" key="1">
    <citation type="submission" date="2020-10" db="EMBL/GenBank/DDBJ databases">
        <title>The Coptis chinensis genome and diversification of protoberbering-type alkaloids.</title>
        <authorList>
            <person name="Wang B."/>
            <person name="Shu S."/>
            <person name="Song C."/>
            <person name="Liu Y."/>
        </authorList>
    </citation>
    <scope>NUCLEOTIDE SEQUENCE [LARGE SCALE GENOMIC DNA]</scope>
    <source>
        <strain evidence="2">HL-2020</strain>
        <tissue evidence="2">Leaf</tissue>
    </source>
</reference>
<dbReference type="InterPro" id="IPR009511">
    <property type="entry name" value="MAD1/Cdc20-bound-Mad2-bd"/>
</dbReference>
<keyword evidence="1" id="KW-1133">Transmembrane helix</keyword>
<name>A0A835IDG3_9MAGN</name>
<organism evidence="2 3">
    <name type="scientific">Coptis chinensis</name>
    <dbReference type="NCBI Taxonomy" id="261450"/>
    <lineage>
        <taxon>Eukaryota</taxon>
        <taxon>Viridiplantae</taxon>
        <taxon>Streptophyta</taxon>
        <taxon>Embryophyta</taxon>
        <taxon>Tracheophyta</taxon>
        <taxon>Spermatophyta</taxon>
        <taxon>Magnoliopsida</taxon>
        <taxon>Ranunculales</taxon>
        <taxon>Ranunculaceae</taxon>
        <taxon>Coptidoideae</taxon>
        <taxon>Coptis</taxon>
    </lineage>
</organism>
<dbReference type="OrthoDB" id="768308at2759"/>
<dbReference type="PANTHER" id="PTHR15681:SF1">
    <property type="entry name" value="MAD2L1-BINDING PROTEIN"/>
    <property type="match status" value="1"/>
</dbReference>
<evidence type="ECO:0000313" key="2">
    <source>
        <dbReference type="EMBL" id="KAF9615796.1"/>
    </source>
</evidence>
<accession>A0A835IDG3</accession>
<comment type="caution">
    <text evidence="2">The sequence shown here is derived from an EMBL/GenBank/DDBJ whole genome shotgun (WGS) entry which is preliminary data.</text>
</comment>
<dbReference type="GO" id="GO:0007096">
    <property type="term" value="P:regulation of exit from mitosis"/>
    <property type="evidence" value="ECO:0007669"/>
    <property type="project" value="InterPro"/>
</dbReference>
<feature type="transmembrane region" description="Helical" evidence="1">
    <location>
        <begin position="148"/>
        <end position="169"/>
    </location>
</feature>
<dbReference type="GO" id="GO:0005634">
    <property type="term" value="C:nucleus"/>
    <property type="evidence" value="ECO:0007669"/>
    <property type="project" value="InterPro"/>
</dbReference>
<dbReference type="EMBL" id="JADFTS010000003">
    <property type="protein sequence ID" value="KAF9615796.1"/>
    <property type="molecule type" value="Genomic_DNA"/>
</dbReference>
<proteinExistence type="predicted"/>
<dbReference type="PANTHER" id="PTHR15681">
    <property type="entry name" value="MAD2L1-BINDING PROTEIN"/>
    <property type="match status" value="1"/>
</dbReference>
<evidence type="ECO:0000313" key="3">
    <source>
        <dbReference type="Proteomes" id="UP000631114"/>
    </source>
</evidence>
<dbReference type="Gene3D" id="3.30.900.20">
    <property type="match status" value="1"/>
</dbReference>
<sequence length="183" mass="20214">MREVKQGLKRMEKLMNTLASLNTAIQLMLNESHNIEGVMLVLGSSPIRPQQVYEMFFSHGSFVAEHTIDYNKSKAAETLSRKAIRALVSDGAGSVSYAGPTKLFLLAEKLLPLSIFHCISFLNATSDTAKRLFLSNCVLSVRSGSRIWILQSVVLPLALSVCLLPLQMIRSGFNVDMQSKVLL</sequence>
<dbReference type="Proteomes" id="UP000631114">
    <property type="component" value="Unassembled WGS sequence"/>
</dbReference>
<keyword evidence="1" id="KW-0472">Membrane</keyword>
<dbReference type="AlphaFoldDB" id="A0A835IDG3"/>
<gene>
    <name evidence="2" type="ORF">IFM89_026467</name>
</gene>
<evidence type="ECO:0000256" key="1">
    <source>
        <dbReference type="SAM" id="Phobius"/>
    </source>
</evidence>